<dbReference type="EMBL" id="FNVO01000033">
    <property type="protein sequence ID" value="SEG92372.1"/>
    <property type="molecule type" value="Genomic_DNA"/>
</dbReference>
<evidence type="ECO:0008006" key="3">
    <source>
        <dbReference type="Google" id="ProtNLM"/>
    </source>
</evidence>
<dbReference type="Proteomes" id="UP000236723">
    <property type="component" value="Unassembled WGS sequence"/>
</dbReference>
<accession>A0A1H6E405</accession>
<protein>
    <recommendedName>
        <fullName evidence="3">Type II toxin-antitoxin system RelE/ParE family toxin</fullName>
    </recommendedName>
</protein>
<proteinExistence type="predicted"/>
<dbReference type="OrthoDB" id="3480586at2"/>
<dbReference type="RefSeq" id="WP_103944419.1">
    <property type="nucleotide sequence ID" value="NZ_FNVO01000033.1"/>
</dbReference>
<evidence type="ECO:0000313" key="2">
    <source>
        <dbReference type="Proteomes" id="UP000236723"/>
    </source>
</evidence>
<reference evidence="2" key="1">
    <citation type="submission" date="2016-10" db="EMBL/GenBank/DDBJ databases">
        <authorList>
            <person name="Varghese N."/>
            <person name="Submissions S."/>
        </authorList>
    </citation>
    <scope>NUCLEOTIDE SEQUENCE [LARGE SCALE GENOMIC DNA]</scope>
    <source>
        <strain evidence="2">DSM 43163</strain>
    </source>
</reference>
<keyword evidence="2" id="KW-1185">Reference proteome</keyword>
<gene>
    <name evidence="1" type="ORF">SAMN04489712_13331</name>
</gene>
<name>A0A1H6E405_9ACTN</name>
<organism evidence="1 2">
    <name type="scientific">Thermomonospora echinospora</name>
    <dbReference type="NCBI Taxonomy" id="1992"/>
    <lineage>
        <taxon>Bacteria</taxon>
        <taxon>Bacillati</taxon>
        <taxon>Actinomycetota</taxon>
        <taxon>Actinomycetes</taxon>
        <taxon>Streptosporangiales</taxon>
        <taxon>Thermomonosporaceae</taxon>
        <taxon>Thermomonospora</taxon>
    </lineage>
</organism>
<sequence>MPDHLLYAYGIRREVAGFPAHIRRAAELAILGLLDDPVPPHAKPFIEDLGHASYELPTEYATIYYLVIDDTVMITKVLPNT</sequence>
<dbReference type="AlphaFoldDB" id="A0A1H6E405"/>
<evidence type="ECO:0000313" key="1">
    <source>
        <dbReference type="EMBL" id="SEG92372.1"/>
    </source>
</evidence>